<dbReference type="GO" id="GO:0016887">
    <property type="term" value="F:ATP hydrolysis activity"/>
    <property type="evidence" value="ECO:0007669"/>
    <property type="project" value="InterPro"/>
</dbReference>
<feature type="domain" description="AAA+ ATPase" evidence="5">
    <location>
        <begin position="175"/>
        <end position="319"/>
    </location>
</feature>
<dbReference type="GO" id="GO:0003677">
    <property type="term" value="F:DNA binding"/>
    <property type="evidence" value="ECO:0007669"/>
    <property type="project" value="TreeGrafter"/>
</dbReference>
<evidence type="ECO:0000313" key="6">
    <source>
        <dbReference type="EMBL" id="EJS42375.1"/>
    </source>
</evidence>
<keyword evidence="3" id="KW-0067">ATP-binding</keyword>
<accession>J8PJS0</accession>
<name>J8PJS0_SACAR</name>
<dbReference type="SUPFAM" id="SSF52540">
    <property type="entry name" value="P-loop containing nucleoside triphosphate hydrolases"/>
    <property type="match status" value="1"/>
</dbReference>
<organism evidence="6 7">
    <name type="scientific">Saccharomyces arboricola (strain H-6 / AS 2.3317 / CBS 10644)</name>
    <name type="common">Yeast</name>
    <dbReference type="NCBI Taxonomy" id="1160507"/>
    <lineage>
        <taxon>Eukaryota</taxon>
        <taxon>Fungi</taxon>
        <taxon>Dikarya</taxon>
        <taxon>Ascomycota</taxon>
        <taxon>Saccharomycotina</taxon>
        <taxon>Saccharomycetes</taxon>
        <taxon>Saccharomycetales</taxon>
        <taxon>Saccharomycetaceae</taxon>
        <taxon>Saccharomyces</taxon>
    </lineage>
</organism>
<dbReference type="EMBL" id="ALIE01000151">
    <property type="protein sequence ID" value="EJS42375.1"/>
    <property type="molecule type" value="Genomic_DNA"/>
</dbReference>
<dbReference type="Proteomes" id="UP000006968">
    <property type="component" value="Chromosome XIII"/>
</dbReference>
<evidence type="ECO:0000259" key="5">
    <source>
        <dbReference type="SMART" id="SM00382"/>
    </source>
</evidence>
<keyword evidence="7" id="KW-1185">Reference proteome</keyword>
<feature type="region of interest" description="Disordered" evidence="4">
    <location>
        <begin position="689"/>
        <end position="711"/>
    </location>
</feature>
<evidence type="ECO:0000256" key="3">
    <source>
        <dbReference type="ARBA" id="ARBA00022840"/>
    </source>
</evidence>
<dbReference type="Pfam" id="PF25361">
    <property type="entry name" value="AAA_lid_RFC1"/>
    <property type="match status" value="1"/>
</dbReference>
<gene>
    <name evidence="6" type="ORF">SU7_2543</name>
</gene>
<evidence type="ECO:0000256" key="1">
    <source>
        <dbReference type="ARBA" id="ARBA00022705"/>
    </source>
</evidence>
<dbReference type="InterPro" id="IPR003593">
    <property type="entry name" value="AAA+_ATPase"/>
</dbReference>
<dbReference type="SMART" id="SM00382">
    <property type="entry name" value="AAA"/>
    <property type="match status" value="1"/>
</dbReference>
<dbReference type="GO" id="GO:0005524">
    <property type="term" value="F:ATP binding"/>
    <property type="evidence" value="ECO:0007669"/>
    <property type="project" value="UniProtKB-KW"/>
</dbReference>
<dbReference type="InterPro" id="IPR003959">
    <property type="entry name" value="ATPase_AAA_core"/>
</dbReference>
<dbReference type="Gene3D" id="3.40.50.300">
    <property type="entry name" value="P-loop containing nucleotide triphosphate hydrolases"/>
    <property type="match status" value="1"/>
</dbReference>
<keyword evidence="1" id="KW-0235">DNA replication</keyword>
<dbReference type="InterPro" id="IPR027417">
    <property type="entry name" value="P-loop_NTPase"/>
</dbReference>
<dbReference type="GO" id="GO:0006260">
    <property type="term" value="P:DNA replication"/>
    <property type="evidence" value="ECO:0007669"/>
    <property type="project" value="UniProtKB-KW"/>
</dbReference>
<dbReference type="CDD" id="cd00009">
    <property type="entry name" value="AAA"/>
    <property type="match status" value="1"/>
</dbReference>
<reference evidence="6 7" key="1">
    <citation type="journal article" date="2013" name="BMC Genomics">
        <title>High quality de novo sequencing and assembly of the Saccharomyces arboricolus genome.</title>
        <authorList>
            <person name="Liti G."/>
            <person name="Nguyen Ba A.N."/>
            <person name="Blythe M."/>
            <person name="Mueller C.A."/>
            <person name="Bergstroem A."/>
            <person name="Cubillos F.A."/>
            <person name="Dafhnis-Calas F."/>
            <person name="Khoshraftar S."/>
            <person name="Malla S."/>
            <person name="Mehta N."/>
            <person name="Siow C.C."/>
            <person name="Warringer J."/>
            <person name="Moses A.M."/>
            <person name="Louis E.J."/>
            <person name="Nieduszynski C.A."/>
        </authorList>
    </citation>
    <scope>NUCLEOTIDE SEQUENCE [LARGE SCALE GENOMIC DNA]</scope>
    <source>
        <strain evidence="7">H-6 / AS 2.3317 / CBS 10644</strain>
    </source>
</reference>
<dbReference type="PANTHER" id="PTHR23389">
    <property type="entry name" value="CHROMOSOME TRANSMISSION FIDELITY FACTOR 18"/>
    <property type="match status" value="1"/>
</dbReference>
<dbReference type="AlphaFoldDB" id="J8PJS0"/>
<proteinExistence type="predicted"/>
<dbReference type="PANTHER" id="PTHR23389:SF3">
    <property type="entry name" value="CHROMOSOME TRANSMISSION FIDELITY PROTEIN 18 HOMOLOG"/>
    <property type="match status" value="1"/>
</dbReference>
<dbReference type="GO" id="GO:0005634">
    <property type="term" value="C:nucleus"/>
    <property type="evidence" value="ECO:0007669"/>
    <property type="project" value="TreeGrafter"/>
</dbReference>
<evidence type="ECO:0000256" key="2">
    <source>
        <dbReference type="ARBA" id="ARBA00022741"/>
    </source>
</evidence>
<evidence type="ECO:0000256" key="4">
    <source>
        <dbReference type="SAM" id="MobiDB-lite"/>
    </source>
</evidence>
<keyword evidence="2" id="KW-0547">Nucleotide-binding</keyword>
<feature type="compositionally biased region" description="Polar residues" evidence="4">
    <location>
        <begin position="689"/>
        <end position="699"/>
    </location>
</feature>
<dbReference type="CDD" id="cd18140">
    <property type="entry name" value="HLD_clamp_RFC"/>
    <property type="match status" value="1"/>
</dbReference>
<protein>
    <submittedName>
        <fullName evidence="6">Ctf18p</fullName>
    </submittedName>
</protein>
<dbReference type="InterPro" id="IPR047854">
    <property type="entry name" value="RFC_lid"/>
</dbReference>
<evidence type="ECO:0000313" key="7">
    <source>
        <dbReference type="Proteomes" id="UP000006968"/>
    </source>
</evidence>
<dbReference type="Gene3D" id="1.10.8.60">
    <property type="match status" value="1"/>
</dbReference>
<dbReference type="OrthoDB" id="2195431at2759"/>
<dbReference type="HOGENOM" id="CLU_004894_3_1_1"/>
<dbReference type="Pfam" id="PF00004">
    <property type="entry name" value="AAA"/>
    <property type="match status" value="1"/>
</dbReference>
<comment type="caution">
    <text evidence="6">The sequence shown here is derived from an EMBL/GenBank/DDBJ whole genome shotgun (WGS) entry which is preliminary data.</text>
</comment>
<sequence length="739" mass="84307">MVDTVPYIGSFGRSSLFDTGDGERSPGVDTIGVNQEDIHAFVSSTGETIQLRKKPGKSATENISLYTTLDTVWRSDDTYGININFLLDKINASSEDRSYAQKASTVATKVDNNTLWVEKWRPKKFLDLVGNEKINRRMLGWLRQWAPAVFKEQLPKLPSEKEQNEIEPDPLNRPQKRILLLHGPPGIGKTSVAHVIVKQSGFSVSEMNASDERAGPMVKEKIHNILFNHTFDTNPVCLIADEIDGSVESGFIRILVDIIQNDSKATNKLLYGQPNKKKDKKKTSELLIRPIICICNNLYAPALEKLKPFCEIVAVKRPSDSTLQERLNMICHKENMDVPIKTINELIDLAQGDVRNCINNLQFLASNIDQKNADSLDKSNFNKTTWASSNKDSPVSWFKIVNQLFRRDPHRDIKDQFYELLHQVELNGNLDKIMQGCFNVFPYVKYSDDGIRKPAKISDWLFFHDLMHQSMYGQNGELLRYSALVPLVFFQTFGDIANKEDIRMKNNEYEQRELQRATLDIVESVIRHISVQSPLMASFTDKKSLVFEVLPYLDSMISSDFNKVKNLKLKQTIMETLVPLLKSYQLNLIQDCSGGFDSRSVLTIDPPIDKVVLLDLKHINEVEHKRPNNFNTLLAKIEETRVKKRNIDQVTKDMLQSQEIHTKKSKTTLNSSSSTIDFFKTQYGMLKQTQESSEIQNSGESHEAGQADDSTQEAKIWVKYKEGFSNAVRKNVTWNSLWD</sequence>